<name>X0TWU2_9ZZZZ</name>
<sequence>LGSDKKLISNVQIFDLFEGPSLGEGKKSIALEVTLQPIDKTLTDEEIDAISAKIIQNVEKSTGGILRA</sequence>
<accession>X0TWU2</accession>
<dbReference type="InterPro" id="IPR036690">
    <property type="entry name" value="Fdx_antiC-bd_sf"/>
</dbReference>
<dbReference type="EMBL" id="BARS01014913">
    <property type="protein sequence ID" value="GAF98038.1"/>
    <property type="molecule type" value="Genomic_DNA"/>
</dbReference>
<protein>
    <recommendedName>
        <fullName evidence="1">FDX-ACB domain-containing protein</fullName>
    </recommendedName>
</protein>
<dbReference type="AlphaFoldDB" id="X0TWU2"/>
<evidence type="ECO:0000313" key="2">
    <source>
        <dbReference type="EMBL" id="GAF98038.1"/>
    </source>
</evidence>
<feature type="non-terminal residue" evidence="2">
    <location>
        <position position="1"/>
    </location>
</feature>
<feature type="domain" description="FDX-ACB" evidence="1">
    <location>
        <begin position="1"/>
        <end position="67"/>
    </location>
</feature>
<evidence type="ECO:0000259" key="1">
    <source>
        <dbReference type="PROSITE" id="PS51447"/>
    </source>
</evidence>
<gene>
    <name evidence="2" type="ORF">S01H1_24769</name>
</gene>
<dbReference type="SUPFAM" id="SSF54991">
    <property type="entry name" value="Anticodon-binding domain of PheRS"/>
    <property type="match status" value="1"/>
</dbReference>
<dbReference type="SMART" id="SM00896">
    <property type="entry name" value="FDX-ACB"/>
    <property type="match status" value="1"/>
</dbReference>
<dbReference type="Pfam" id="PF03147">
    <property type="entry name" value="FDX-ACB"/>
    <property type="match status" value="1"/>
</dbReference>
<dbReference type="PROSITE" id="PS51447">
    <property type="entry name" value="FDX_ACB"/>
    <property type="match status" value="1"/>
</dbReference>
<organism evidence="2">
    <name type="scientific">marine sediment metagenome</name>
    <dbReference type="NCBI Taxonomy" id="412755"/>
    <lineage>
        <taxon>unclassified sequences</taxon>
        <taxon>metagenomes</taxon>
        <taxon>ecological metagenomes</taxon>
    </lineage>
</organism>
<dbReference type="Gene3D" id="3.30.70.380">
    <property type="entry name" value="Ferrodoxin-fold anticodon-binding domain"/>
    <property type="match status" value="1"/>
</dbReference>
<reference evidence="2" key="1">
    <citation type="journal article" date="2014" name="Front. Microbiol.">
        <title>High frequency of phylogenetically diverse reductive dehalogenase-homologous genes in deep subseafloor sedimentary metagenomes.</title>
        <authorList>
            <person name="Kawai M."/>
            <person name="Futagami T."/>
            <person name="Toyoda A."/>
            <person name="Takaki Y."/>
            <person name="Nishi S."/>
            <person name="Hori S."/>
            <person name="Arai W."/>
            <person name="Tsubouchi T."/>
            <person name="Morono Y."/>
            <person name="Uchiyama I."/>
            <person name="Ito T."/>
            <person name="Fujiyama A."/>
            <person name="Inagaki F."/>
            <person name="Takami H."/>
        </authorList>
    </citation>
    <scope>NUCLEOTIDE SEQUENCE</scope>
    <source>
        <strain evidence="2">Expedition CK06-06</strain>
    </source>
</reference>
<dbReference type="InterPro" id="IPR005121">
    <property type="entry name" value="Fdx_antiC-bd"/>
</dbReference>
<comment type="caution">
    <text evidence="2">The sequence shown here is derived from an EMBL/GenBank/DDBJ whole genome shotgun (WGS) entry which is preliminary data.</text>
</comment>
<proteinExistence type="predicted"/>